<reference evidence="1" key="1">
    <citation type="submission" date="2013-08" db="EMBL/GenBank/DDBJ databases">
        <authorList>
            <person name="Mendez C."/>
            <person name="Richter M."/>
            <person name="Ferrer M."/>
            <person name="Sanchez J."/>
        </authorList>
    </citation>
    <scope>NUCLEOTIDE SEQUENCE</scope>
</reference>
<name>T1A3Y9_9ZZZZ</name>
<organism evidence="1">
    <name type="scientific">mine drainage metagenome</name>
    <dbReference type="NCBI Taxonomy" id="410659"/>
    <lineage>
        <taxon>unclassified sequences</taxon>
        <taxon>metagenomes</taxon>
        <taxon>ecological metagenomes</taxon>
    </lineage>
</organism>
<protein>
    <recommendedName>
        <fullName evidence="2">Transposase</fullName>
    </recommendedName>
</protein>
<evidence type="ECO:0008006" key="2">
    <source>
        <dbReference type="Google" id="ProtNLM"/>
    </source>
</evidence>
<evidence type="ECO:0000313" key="1">
    <source>
        <dbReference type="EMBL" id="EQD51588.1"/>
    </source>
</evidence>
<comment type="caution">
    <text evidence="1">The sequence shown here is derived from an EMBL/GenBank/DDBJ whole genome shotgun (WGS) entry which is preliminary data.</text>
</comment>
<dbReference type="AlphaFoldDB" id="T1A3Y9"/>
<reference evidence="1" key="2">
    <citation type="journal article" date="2014" name="ISME J.">
        <title>Microbial stratification in low pH oxic and suboxic macroscopic growths along an acid mine drainage.</title>
        <authorList>
            <person name="Mendez-Garcia C."/>
            <person name="Mesa V."/>
            <person name="Sprenger R.R."/>
            <person name="Richter M."/>
            <person name="Diez M.S."/>
            <person name="Solano J."/>
            <person name="Bargiela R."/>
            <person name="Golyshina O.V."/>
            <person name="Manteca A."/>
            <person name="Ramos J.L."/>
            <person name="Gallego J.R."/>
            <person name="Llorente I."/>
            <person name="Martins Dos Santos V.A."/>
            <person name="Jensen O.N."/>
            <person name="Pelaez A.I."/>
            <person name="Sanchez J."/>
            <person name="Ferrer M."/>
        </authorList>
    </citation>
    <scope>NUCLEOTIDE SEQUENCE</scope>
</reference>
<dbReference type="EMBL" id="AUZY01007083">
    <property type="protein sequence ID" value="EQD51588.1"/>
    <property type="molecule type" value="Genomic_DNA"/>
</dbReference>
<sequence>MISNPLSLDFLVESLKGLMRSAPDKRTGKNCVYRMEDAARAAFAVFYTPSPSFLAYQRTMEQTQGQSNAQTLFGMSQIPTDNGVRTMLDPVAPHHLFPLFTQIFQGHAVGSPV</sequence>
<gene>
    <name evidence="1" type="ORF">B1B_10959</name>
</gene>
<accession>T1A3Y9</accession>
<proteinExistence type="predicted"/>